<dbReference type="PANTHER" id="PTHR15910">
    <property type="entry name" value="ARCHAEMETZINCIN"/>
    <property type="match status" value="1"/>
</dbReference>
<dbReference type="GO" id="GO:0008237">
    <property type="term" value="F:metallopeptidase activity"/>
    <property type="evidence" value="ECO:0007669"/>
    <property type="project" value="UniProtKB-KW"/>
</dbReference>
<dbReference type="VEuPathDB" id="VectorBase:BGLB011569"/>
<sequence length="371" mass="42372">VSGHRFFKRKLERLPAYAKKLFELSKLYLTSAAENSNDCKSQSFHMTESDRDNCVCVTSCHKLHRPVLDKWSTMRNAMIGRSEQCQASNELSSLYLFTPLKQKHPLHCGQTFIQWKATFDVQQLAYMCAPSRNTIYLQPLDSFPEVISQFVLPISQLYLSLFQLLQGFCQIFFLGVEVVLLAPVSSTNWNIRSRLSNSTGRPQLCVNDFFPLLRLRVPNNGIGIVGILWTDLYPEGFNFVLGEASVYHKSAVVSFGVDTSEDMTQVSGVLVWRLFKTLTHEICHLLGLTHCEFFSCAMNESISISQAMSQPLVLCPVCLRKVQHVCGFDVLERYTKLHHFLLNVTKQLDGDLSQFNQTIQWLHNCILYVTH</sequence>
<dbReference type="InterPro" id="IPR012962">
    <property type="entry name" value="Pept_M54_archaemetzincn"/>
</dbReference>
<dbReference type="InterPro" id="IPR024079">
    <property type="entry name" value="MetalloPept_cat_dom_sf"/>
</dbReference>
<gene>
    <name evidence="7" type="primary">106077551</name>
</gene>
<protein>
    <recommendedName>
        <fullName evidence="9">Archaemetzincin-2</fullName>
    </recommendedName>
</protein>
<dbReference type="VEuPathDB" id="VectorBase:BGLAX_026712"/>
<dbReference type="AlphaFoldDB" id="A0A2C9K1D2"/>
<proteinExistence type="predicted"/>
<keyword evidence="6" id="KW-0482">Metalloprotease</keyword>
<evidence type="ECO:0000256" key="6">
    <source>
        <dbReference type="ARBA" id="ARBA00023049"/>
    </source>
</evidence>
<comment type="cofactor">
    <cofactor evidence="1">
        <name>Zn(2+)</name>
        <dbReference type="ChEBI" id="CHEBI:29105"/>
    </cofactor>
</comment>
<dbReference type="KEGG" id="bgt:106077551"/>
<reference evidence="7" key="1">
    <citation type="submission" date="2020-05" db="UniProtKB">
        <authorList>
            <consortium name="EnsemblMetazoa"/>
        </authorList>
    </citation>
    <scope>IDENTIFICATION</scope>
    <source>
        <strain evidence="7">BB02</strain>
    </source>
</reference>
<evidence type="ECO:0000313" key="8">
    <source>
        <dbReference type="Proteomes" id="UP000076420"/>
    </source>
</evidence>
<evidence type="ECO:0000256" key="2">
    <source>
        <dbReference type="ARBA" id="ARBA00022670"/>
    </source>
</evidence>
<keyword evidence="2" id="KW-0645">Protease</keyword>
<evidence type="ECO:0000256" key="1">
    <source>
        <dbReference type="ARBA" id="ARBA00001947"/>
    </source>
</evidence>
<keyword evidence="4" id="KW-0378">Hydrolase</keyword>
<keyword evidence="5" id="KW-0862">Zinc</keyword>
<accession>A0A2C9K1D2</accession>
<name>A0A2C9K1D2_BIOGL</name>
<dbReference type="PANTHER" id="PTHR15910:SF1">
    <property type="entry name" value="ARCHAEMETZINCIN-2"/>
    <property type="match status" value="1"/>
</dbReference>
<dbReference type="GO" id="GO:0006508">
    <property type="term" value="P:proteolysis"/>
    <property type="evidence" value="ECO:0007669"/>
    <property type="project" value="UniProtKB-KW"/>
</dbReference>
<dbReference type="GO" id="GO:0046872">
    <property type="term" value="F:metal ion binding"/>
    <property type="evidence" value="ECO:0007669"/>
    <property type="project" value="UniProtKB-KW"/>
</dbReference>
<evidence type="ECO:0000313" key="7">
    <source>
        <dbReference type="EnsemblMetazoa" id="BGLB011569-PB"/>
    </source>
</evidence>
<dbReference type="EnsemblMetazoa" id="BGLB011569-RB">
    <property type="protein sequence ID" value="BGLB011569-PB"/>
    <property type="gene ID" value="BGLB011569"/>
</dbReference>
<dbReference type="Proteomes" id="UP000076420">
    <property type="component" value="Unassembled WGS sequence"/>
</dbReference>
<keyword evidence="3" id="KW-0479">Metal-binding</keyword>
<evidence type="ECO:0000256" key="3">
    <source>
        <dbReference type="ARBA" id="ARBA00022723"/>
    </source>
</evidence>
<dbReference type="CDD" id="cd11375">
    <property type="entry name" value="Peptidase_M54"/>
    <property type="match status" value="1"/>
</dbReference>
<dbReference type="Gene3D" id="3.40.390.10">
    <property type="entry name" value="Collagenase (Catalytic Domain)"/>
    <property type="match status" value="1"/>
</dbReference>
<dbReference type="OrthoDB" id="2365600at2759"/>
<dbReference type="SUPFAM" id="SSF55486">
    <property type="entry name" value="Metalloproteases ('zincins'), catalytic domain"/>
    <property type="match status" value="1"/>
</dbReference>
<evidence type="ECO:0000256" key="4">
    <source>
        <dbReference type="ARBA" id="ARBA00022801"/>
    </source>
</evidence>
<dbReference type="Pfam" id="PF07998">
    <property type="entry name" value="Peptidase_M54"/>
    <property type="match status" value="1"/>
</dbReference>
<evidence type="ECO:0000256" key="5">
    <source>
        <dbReference type="ARBA" id="ARBA00022833"/>
    </source>
</evidence>
<evidence type="ECO:0008006" key="9">
    <source>
        <dbReference type="Google" id="ProtNLM"/>
    </source>
</evidence>
<organism evidence="7 8">
    <name type="scientific">Biomphalaria glabrata</name>
    <name type="common">Bloodfluke planorb</name>
    <name type="synonym">Freshwater snail</name>
    <dbReference type="NCBI Taxonomy" id="6526"/>
    <lineage>
        <taxon>Eukaryota</taxon>
        <taxon>Metazoa</taxon>
        <taxon>Spiralia</taxon>
        <taxon>Lophotrochozoa</taxon>
        <taxon>Mollusca</taxon>
        <taxon>Gastropoda</taxon>
        <taxon>Heterobranchia</taxon>
        <taxon>Euthyneura</taxon>
        <taxon>Panpulmonata</taxon>
        <taxon>Hygrophila</taxon>
        <taxon>Lymnaeoidea</taxon>
        <taxon>Planorbidae</taxon>
        <taxon>Biomphalaria</taxon>
    </lineage>
</organism>